<name>A0A3B1BZ84_9ZZZZ</name>
<evidence type="ECO:0000259" key="2">
    <source>
        <dbReference type="Pfam" id="PF07883"/>
    </source>
</evidence>
<accession>A0A3B1BZ84</accession>
<dbReference type="Gene3D" id="2.60.120.10">
    <property type="entry name" value="Jelly Rolls"/>
    <property type="match status" value="1"/>
</dbReference>
<dbReference type="InterPro" id="IPR011051">
    <property type="entry name" value="RmlC_Cupin_sf"/>
</dbReference>
<keyword evidence="1" id="KW-0479">Metal-binding</keyword>
<evidence type="ECO:0000313" key="3">
    <source>
        <dbReference type="EMBL" id="VAX23606.1"/>
    </source>
</evidence>
<organism evidence="3">
    <name type="scientific">hydrothermal vent metagenome</name>
    <dbReference type="NCBI Taxonomy" id="652676"/>
    <lineage>
        <taxon>unclassified sequences</taxon>
        <taxon>metagenomes</taxon>
        <taxon>ecological metagenomes</taxon>
    </lineage>
</organism>
<proteinExistence type="predicted"/>
<dbReference type="InterPro" id="IPR013096">
    <property type="entry name" value="Cupin_2"/>
</dbReference>
<dbReference type="GO" id="GO:0046872">
    <property type="term" value="F:metal ion binding"/>
    <property type="evidence" value="ECO:0007669"/>
    <property type="project" value="UniProtKB-KW"/>
</dbReference>
<protein>
    <recommendedName>
        <fullName evidence="2">Cupin type-2 domain-containing protein</fullName>
    </recommendedName>
</protein>
<dbReference type="AlphaFoldDB" id="A0A3B1BZ84"/>
<feature type="domain" description="Cupin type-2" evidence="2">
    <location>
        <begin position="37"/>
        <end position="102"/>
    </location>
</feature>
<dbReference type="SUPFAM" id="SSF51182">
    <property type="entry name" value="RmlC-like cupins"/>
    <property type="match status" value="1"/>
</dbReference>
<evidence type="ECO:0000256" key="1">
    <source>
        <dbReference type="ARBA" id="ARBA00022723"/>
    </source>
</evidence>
<gene>
    <name evidence="3" type="ORF">MNBD_NITROSPINAE01-373</name>
</gene>
<dbReference type="Pfam" id="PF07883">
    <property type="entry name" value="Cupin_2"/>
    <property type="match status" value="1"/>
</dbReference>
<dbReference type="PANTHER" id="PTHR35848">
    <property type="entry name" value="OXALATE-BINDING PROTEIN"/>
    <property type="match status" value="1"/>
</dbReference>
<dbReference type="PANTHER" id="PTHR35848:SF6">
    <property type="entry name" value="CUPIN TYPE-2 DOMAIN-CONTAINING PROTEIN"/>
    <property type="match status" value="1"/>
</dbReference>
<sequence length="118" mass="12908">MAEITSGDINASAEWKDDAVPKVTLVKTDALTLDVYYMKPGQRLGFHRHPTGDQIFTVIEGEATFYIKEDSEESIAVKAGSTFLAPMNVWHDLHNTGSGNLVAQQVTKQPAGMEKLEG</sequence>
<dbReference type="InterPro" id="IPR051610">
    <property type="entry name" value="GPI/OXD"/>
</dbReference>
<dbReference type="EMBL" id="UOGC01000152">
    <property type="protein sequence ID" value="VAX23606.1"/>
    <property type="molecule type" value="Genomic_DNA"/>
</dbReference>
<reference evidence="3" key="1">
    <citation type="submission" date="2018-06" db="EMBL/GenBank/DDBJ databases">
        <authorList>
            <person name="Zhirakovskaya E."/>
        </authorList>
    </citation>
    <scope>NUCLEOTIDE SEQUENCE</scope>
</reference>
<dbReference type="InterPro" id="IPR014710">
    <property type="entry name" value="RmlC-like_jellyroll"/>
</dbReference>